<dbReference type="GO" id="GO:0005886">
    <property type="term" value="C:plasma membrane"/>
    <property type="evidence" value="ECO:0007669"/>
    <property type="project" value="UniProtKB-SubCell"/>
</dbReference>
<feature type="domain" description="Mechanosensitive ion channel MscS" evidence="7">
    <location>
        <begin position="100"/>
        <end position="164"/>
    </location>
</feature>
<dbReference type="InterPro" id="IPR010920">
    <property type="entry name" value="LSM_dom_sf"/>
</dbReference>
<keyword evidence="5 6" id="KW-0472">Membrane</keyword>
<comment type="caution">
    <text evidence="8">The sequence shown here is derived from an EMBL/GenBank/DDBJ whole genome shotgun (WGS) entry which is preliminary data.</text>
</comment>
<keyword evidence="3 6" id="KW-0812">Transmembrane</keyword>
<evidence type="ECO:0000256" key="3">
    <source>
        <dbReference type="ARBA" id="ARBA00022692"/>
    </source>
</evidence>
<name>W4QQ09_HALA3</name>
<evidence type="ECO:0000256" key="4">
    <source>
        <dbReference type="ARBA" id="ARBA00022989"/>
    </source>
</evidence>
<dbReference type="RefSeq" id="WP_052012946.1">
    <property type="nucleotide sequence ID" value="NZ_BAUV01000005.1"/>
</dbReference>
<accession>W4QQ09</accession>
<keyword evidence="2" id="KW-1003">Cell membrane</keyword>
<dbReference type="EMBL" id="BAUV01000005">
    <property type="protein sequence ID" value="GAE33992.1"/>
    <property type="molecule type" value="Genomic_DNA"/>
</dbReference>
<evidence type="ECO:0000256" key="5">
    <source>
        <dbReference type="ARBA" id="ARBA00023136"/>
    </source>
</evidence>
<dbReference type="eggNOG" id="COG0668">
    <property type="taxonomic scope" value="Bacteria"/>
</dbReference>
<dbReference type="Pfam" id="PF00924">
    <property type="entry name" value="MS_channel_2nd"/>
    <property type="match status" value="1"/>
</dbReference>
<feature type="transmembrane region" description="Helical" evidence="6">
    <location>
        <begin position="53"/>
        <end position="76"/>
    </location>
</feature>
<comment type="subcellular location">
    <subcellularLocation>
        <location evidence="1">Cell membrane</location>
    </subcellularLocation>
</comment>
<sequence>MISSLNEHVLFILKTISVGALIFLTLILLKRWLRWFFKEFDFSTESKEKTTEVFLNSFLNYAAIVGFIVYVLTPYIDLTKVLMGAGIVALILGATLQKFIKDAFFGFIRLYEKQFIVGDFVIINGKHQGTIEEIRVRFIRIREWSGRRLMLAHSEILEIQNYNHSELKVIEKIVIDNQENPEKVKVVIENVCEKLNTEIKEWLQVDQSGNSVQPFEVYGITSLNRDYVGIEWTVIGVVKPEHYIKVCNLIRYELAVAVYKEKIRLAANTVVSRS</sequence>
<feature type="transmembrane region" description="Helical" evidence="6">
    <location>
        <begin position="82"/>
        <end position="100"/>
    </location>
</feature>
<proteinExistence type="predicted"/>
<keyword evidence="4 6" id="KW-1133">Transmembrane helix</keyword>
<dbReference type="InterPro" id="IPR023408">
    <property type="entry name" value="MscS_beta-dom_sf"/>
</dbReference>
<dbReference type="AlphaFoldDB" id="W4QQ09"/>
<dbReference type="Proteomes" id="UP000018896">
    <property type="component" value="Unassembled WGS sequence"/>
</dbReference>
<dbReference type="Gene3D" id="1.10.287.1260">
    <property type="match status" value="1"/>
</dbReference>
<evidence type="ECO:0000256" key="1">
    <source>
        <dbReference type="ARBA" id="ARBA00004236"/>
    </source>
</evidence>
<dbReference type="OrthoDB" id="9809206at2"/>
<feature type="transmembrane region" description="Helical" evidence="6">
    <location>
        <begin position="12"/>
        <end position="33"/>
    </location>
</feature>
<evidence type="ECO:0000256" key="2">
    <source>
        <dbReference type="ARBA" id="ARBA00022475"/>
    </source>
</evidence>
<protein>
    <submittedName>
        <fullName evidence="8">MscS Mechanosensitive ion channel</fullName>
    </submittedName>
</protein>
<dbReference type="InterPro" id="IPR045276">
    <property type="entry name" value="YbiO_bact"/>
</dbReference>
<reference evidence="8 9" key="1">
    <citation type="journal article" date="2014" name="Genome Announc.">
        <title>Draft Genome Sequences of Three Alkaliphilic Bacillus Strains, Bacillus wakoensis JCM 9140T, Bacillus akibai JCM 9157T, and Bacillus hemicellulosilyticus JCM 9152T.</title>
        <authorList>
            <person name="Yuki M."/>
            <person name="Oshima K."/>
            <person name="Suda W."/>
            <person name="Oshida Y."/>
            <person name="Kitamura K."/>
            <person name="Iida T."/>
            <person name="Hattori M."/>
            <person name="Ohkuma M."/>
        </authorList>
    </citation>
    <scope>NUCLEOTIDE SEQUENCE [LARGE SCALE GENOMIC DNA]</scope>
    <source>
        <strain evidence="8 9">JCM 9157</strain>
    </source>
</reference>
<organism evidence="8 9">
    <name type="scientific">Halalkalibacter akibai (strain ATCC 43226 / DSM 21942 / CIP 109018 / JCM 9157 / 1139)</name>
    <name type="common">Bacillus akibai</name>
    <dbReference type="NCBI Taxonomy" id="1236973"/>
    <lineage>
        <taxon>Bacteria</taxon>
        <taxon>Bacillati</taxon>
        <taxon>Bacillota</taxon>
        <taxon>Bacilli</taxon>
        <taxon>Bacillales</taxon>
        <taxon>Bacillaceae</taxon>
        <taxon>Halalkalibacter</taxon>
    </lineage>
</organism>
<evidence type="ECO:0000313" key="8">
    <source>
        <dbReference type="EMBL" id="GAE33992.1"/>
    </source>
</evidence>
<dbReference type="Gene3D" id="2.30.30.60">
    <property type="match status" value="1"/>
</dbReference>
<evidence type="ECO:0000313" key="9">
    <source>
        <dbReference type="Proteomes" id="UP000018896"/>
    </source>
</evidence>
<evidence type="ECO:0000259" key="7">
    <source>
        <dbReference type="Pfam" id="PF00924"/>
    </source>
</evidence>
<dbReference type="GO" id="GO:0008381">
    <property type="term" value="F:mechanosensitive monoatomic ion channel activity"/>
    <property type="evidence" value="ECO:0007669"/>
    <property type="project" value="InterPro"/>
</dbReference>
<dbReference type="SUPFAM" id="SSF50182">
    <property type="entry name" value="Sm-like ribonucleoproteins"/>
    <property type="match status" value="1"/>
</dbReference>
<evidence type="ECO:0000256" key="6">
    <source>
        <dbReference type="SAM" id="Phobius"/>
    </source>
</evidence>
<gene>
    <name evidence="8" type="ORF">JCM9157_1022</name>
</gene>
<keyword evidence="9" id="KW-1185">Reference proteome</keyword>
<dbReference type="PANTHER" id="PTHR30460:SF1">
    <property type="entry name" value="MECHANOSENSITIVE ION CHANNEL"/>
    <property type="match status" value="1"/>
</dbReference>
<dbReference type="PANTHER" id="PTHR30460">
    <property type="entry name" value="MODERATE CONDUCTANCE MECHANOSENSITIVE CHANNEL YBIO"/>
    <property type="match status" value="1"/>
</dbReference>
<dbReference type="InterPro" id="IPR006685">
    <property type="entry name" value="MscS_channel_2nd"/>
</dbReference>
<dbReference type="Gene3D" id="3.30.70.100">
    <property type="match status" value="1"/>
</dbReference>